<keyword evidence="7" id="KW-0175">Coiled coil</keyword>
<name>A0A6J8BQB9_MYTCO</name>
<dbReference type="SMART" id="SM00692">
    <property type="entry name" value="DM3"/>
    <property type="match status" value="1"/>
</dbReference>
<keyword evidence="3 6" id="KW-0863">Zinc-finger</keyword>
<dbReference type="Pfam" id="PF13359">
    <property type="entry name" value="DDE_Tnp_4"/>
    <property type="match status" value="1"/>
</dbReference>
<evidence type="ECO:0000256" key="2">
    <source>
        <dbReference type="ARBA" id="ARBA00022723"/>
    </source>
</evidence>
<dbReference type="PROSITE" id="PS50950">
    <property type="entry name" value="ZF_THAP"/>
    <property type="match status" value="1"/>
</dbReference>
<dbReference type="GO" id="GO:0008270">
    <property type="term" value="F:zinc ion binding"/>
    <property type="evidence" value="ECO:0007669"/>
    <property type="project" value="UniProtKB-KW"/>
</dbReference>
<evidence type="ECO:0000256" key="7">
    <source>
        <dbReference type="SAM" id="Coils"/>
    </source>
</evidence>
<gene>
    <name evidence="9" type="ORF">MCOR_21298</name>
</gene>
<evidence type="ECO:0000256" key="4">
    <source>
        <dbReference type="ARBA" id="ARBA00022833"/>
    </source>
</evidence>
<evidence type="ECO:0000256" key="5">
    <source>
        <dbReference type="ARBA" id="ARBA00023125"/>
    </source>
</evidence>
<dbReference type="SMART" id="SM00980">
    <property type="entry name" value="THAP"/>
    <property type="match status" value="1"/>
</dbReference>
<dbReference type="PANTHER" id="PTHR23080:SF143">
    <property type="entry name" value="SI:DKEY-56D12.4"/>
    <property type="match status" value="1"/>
</dbReference>
<evidence type="ECO:0000313" key="9">
    <source>
        <dbReference type="EMBL" id="CAC5385796.1"/>
    </source>
</evidence>
<keyword evidence="2" id="KW-0479">Metal-binding</keyword>
<accession>A0A6J8BQB9</accession>
<protein>
    <recommendedName>
        <fullName evidence="8">THAP-type domain-containing protein</fullName>
    </recommendedName>
</protein>
<feature type="domain" description="THAP-type" evidence="8">
    <location>
        <begin position="255"/>
        <end position="335"/>
    </location>
</feature>
<keyword evidence="4" id="KW-0862">Zinc</keyword>
<dbReference type="InterPro" id="IPR036691">
    <property type="entry name" value="Endo/exonu/phosph_ase_sf"/>
</dbReference>
<dbReference type="EMBL" id="CACVKT020003764">
    <property type="protein sequence ID" value="CAC5385796.1"/>
    <property type="molecule type" value="Genomic_DNA"/>
</dbReference>
<feature type="coiled-coil region" evidence="7">
    <location>
        <begin position="424"/>
        <end position="451"/>
    </location>
</feature>
<sequence length="764" mass="86777">MLLLVLDNDVHPNPGPHEFELSIFHLNARSVRNKKSCIEDITSESSIICITESHLDNNVSNSDIVIDGFSSDIFRKDRSCFGGGVICVKRRQDLEFGAGEMIWFEVLIPNFKLLICAVYRPPGNGTDSWNNFDYSIEQALNFTSNVMITGDLNVGLITECNHRLNEIIQLYNMTNVIKEPTRFGALLDPILISNVNIYIDAEVIHVDRAIGDHDATLAHLKILFLNKKSYTRNIWLYKHADFISLNEDIYNYDCMPKSCCAVGCANHNFMLKKLSFHKFPKDKNRCSLWIAALKRDNPDGSQWKPTKNSVLCGEHFISGKPCDDQTHPDYIPTVFAHTKLLVSQEQLDKKLIRFTNARKRQLSGAFTPTQENKKPKLSPRALFPDSEIENVDPVIYTAVKLLSPPKLLTPSNIGLNKKLSPSEREMLHEEIDNLREEKATLTKENQDLCTQLQQNRLSASAIDSNPSRSTFYTGISYDVFVTVFTFLSQFLTRTNLSDKFPHRDQFFITLVKLRMDLPFEFIALQCGQANSIVNNVFWRWIDLMHAKLSFLVNWPDRETMQRTLPSVFKTKFPRLTSIVDCFEIFIDRPKNLNARAKVYSSYKKHSTVKVFICCNPLGSVTYLSKAWGGRVSDNELVRSSGFINPLYHHPGDQILADRGFTLQDDFAAACSAELIIPSFTKGKKQLSAKEVETSRKISNVRIHIERVIGLMKNRYTILKGPMSIVLIKSLSDEVDDCDLASIDKILQVCGSLTNLGEGIVYSEN</sequence>
<dbReference type="PANTHER" id="PTHR23080">
    <property type="entry name" value="THAP DOMAIN PROTEIN"/>
    <property type="match status" value="1"/>
</dbReference>
<dbReference type="Pfam" id="PF05485">
    <property type="entry name" value="THAP"/>
    <property type="match status" value="1"/>
</dbReference>
<comment type="cofactor">
    <cofactor evidence="1">
        <name>a divalent metal cation</name>
        <dbReference type="ChEBI" id="CHEBI:60240"/>
    </cofactor>
</comment>
<reference evidence="9 10" key="1">
    <citation type="submission" date="2020-06" db="EMBL/GenBank/DDBJ databases">
        <authorList>
            <person name="Li R."/>
            <person name="Bekaert M."/>
        </authorList>
    </citation>
    <scope>NUCLEOTIDE SEQUENCE [LARGE SCALE GENOMIC DNA]</scope>
    <source>
        <strain evidence="10">wild</strain>
    </source>
</reference>
<dbReference type="InterPro" id="IPR027806">
    <property type="entry name" value="HARBI1_dom"/>
</dbReference>
<evidence type="ECO:0000259" key="8">
    <source>
        <dbReference type="PROSITE" id="PS50950"/>
    </source>
</evidence>
<dbReference type="SUPFAM" id="SSF56219">
    <property type="entry name" value="DNase I-like"/>
    <property type="match status" value="1"/>
</dbReference>
<evidence type="ECO:0000256" key="3">
    <source>
        <dbReference type="ARBA" id="ARBA00022771"/>
    </source>
</evidence>
<evidence type="ECO:0000313" key="10">
    <source>
        <dbReference type="Proteomes" id="UP000507470"/>
    </source>
</evidence>
<dbReference type="AlphaFoldDB" id="A0A6J8BQB9"/>
<keyword evidence="10" id="KW-1185">Reference proteome</keyword>
<dbReference type="InterPro" id="IPR006612">
    <property type="entry name" value="THAP_Znf"/>
</dbReference>
<dbReference type="Gene3D" id="3.60.10.10">
    <property type="entry name" value="Endonuclease/exonuclease/phosphatase"/>
    <property type="match status" value="1"/>
</dbReference>
<dbReference type="SUPFAM" id="SSF57716">
    <property type="entry name" value="Glucocorticoid receptor-like (DNA-binding domain)"/>
    <property type="match status" value="1"/>
</dbReference>
<proteinExistence type="predicted"/>
<dbReference type="GO" id="GO:0003677">
    <property type="term" value="F:DNA binding"/>
    <property type="evidence" value="ECO:0007669"/>
    <property type="project" value="UniProtKB-UniRule"/>
</dbReference>
<dbReference type="Proteomes" id="UP000507470">
    <property type="component" value="Unassembled WGS sequence"/>
</dbReference>
<evidence type="ECO:0000256" key="6">
    <source>
        <dbReference type="PROSITE-ProRule" id="PRU00309"/>
    </source>
</evidence>
<evidence type="ECO:0000256" key="1">
    <source>
        <dbReference type="ARBA" id="ARBA00001968"/>
    </source>
</evidence>
<dbReference type="OrthoDB" id="7331812at2759"/>
<keyword evidence="5 6" id="KW-0238">DNA-binding</keyword>
<organism evidence="9 10">
    <name type="scientific">Mytilus coruscus</name>
    <name type="common">Sea mussel</name>
    <dbReference type="NCBI Taxonomy" id="42192"/>
    <lineage>
        <taxon>Eukaryota</taxon>
        <taxon>Metazoa</taxon>
        <taxon>Spiralia</taxon>
        <taxon>Lophotrochozoa</taxon>
        <taxon>Mollusca</taxon>
        <taxon>Bivalvia</taxon>
        <taxon>Autobranchia</taxon>
        <taxon>Pteriomorphia</taxon>
        <taxon>Mytilida</taxon>
        <taxon>Mytiloidea</taxon>
        <taxon>Mytilidae</taxon>
        <taxon>Mytilinae</taxon>
        <taxon>Mytilus</taxon>
    </lineage>
</organism>